<dbReference type="PROSITE" id="PS51462">
    <property type="entry name" value="NUDIX"/>
    <property type="match status" value="1"/>
</dbReference>
<dbReference type="EMBL" id="FNAT01000007">
    <property type="protein sequence ID" value="SDF07624.1"/>
    <property type="molecule type" value="Genomic_DNA"/>
</dbReference>
<keyword evidence="8" id="KW-0520">NAD</keyword>
<dbReference type="NCBIfam" id="NF001299">
    <property type="entry name" value="PRK00241.1"/>
    <property type="match status" value="1"/>
</dbReference>
<dbReference type="PROSITE" id="PS00893">
    <property type="entry name" value="NUDIX_BOX"/>
    <property type="match status" value="1"/>
</dbReference>
<dbReference type="InterPro" id="IPR020476">
    <property type="entry name" value="Nudix_hydrolase"/>
</dbReference>
<evidence type="ECO:0000259" key="11">
    <source>
        <dbReference type="PROSITE" id="PS51462"/>
    </source>
</evidence>
<dbReference type="InterPro" id="IPR015375">
    <property type="entry name" value="NADH_PPase-like_N"/>
</dbReference>
<dbReference type="PANTHER" id="PTHR42904:SF6">
    <property type="entry name" value="NAD-CAPPED RNA HYDROLASE NUDT12"/>
    <property type="match status" value="1"/>
</dbReference>
<dbReference type="RefSeq" id="WP_090113836.1">
    <property type="nucleotide sequence ID" value="NZ_FNAT01000007.1"/>
</dbReference>
<dbReference type="Gene3D" id="3.90.79.20">
    <property type="match status" value="1"/>
</dbReference>
<evidence type="ECO:0000256" key="4">
    <source>
        <dbReference type="ARBA" id="ARBA00012381"/>
    </source>
</evidence>
<dbReference type="GO" id="GO:0035529">
    <property type="term" value="F:NADH pyrophosphatase activity"/>
    <property type="evidence" value="ECO:0007669"/>
    <property type="project" value="TreeGrafter"/>
</dbReference>
<dbReference type="InterPro" id="IPR000086">
    <property type="entry name" value="NUDIX_hydrolase_dom"/>
</dbReference>
<dbReference type="GO" id="GO:0019677">
    <property type="term" value="P:NAD+ catabolic process"/>
    <property type="evidence" value="ECO:0007669"/>
    <property type="project" value="TreeGrafter"/>
</dbReference>
<dbReference type="Proteomes" id="UP000198922">
    <property type="component" value="Unassembled WGS sequence"/>
</dbReference>
<evidence type="ECO:0000256" key="5">
    <source>
        <dbReference type="ARBA" id="ARBA00022723"/>
    </source>
</evidence>
<evidence type="ECO:0000256" key="7">
    <source>
        <dbReference type="ARBA" id="ARBA00022842"/>
    </source>
</evidence>
<keyword evidence="6 10" id="KW-0378">Hydrolase</keyword>
<dbReference type="AlphaFoldDB" id="A0A1G7I5A1"/>
<dbReference type="CDD" id="cd03429">
    <property type="entry name" value="NUDIX_NADH_pyrophosphatase_Nudt13"/>
    <property type="match status" value="1"/>
</dbReference>
<gene>
    <name evidence="12" type="ORF">SAMN04488567_3326</name>
</gene>
<dbReference type="Gene3D" id="3.90.79.10">
    <property type="entry name" value="Nucleoside Triphosphate Pyrophosphohydrolase"/>
    <property type="match status" value="1"/>
</dbReference>
<dbReference type="Pfam" id="PF09296">
    <property type="entry name" value="NUDIX-like"/>
    <property type="match status" value="1"/>
</dbReference>
<dbReference type="GO" id="GO:0046872">
    <property type="term" value="F:metal ion binding"/>
    <property type="evidence" value="ECO:0007669"/>
    <property type="project" value="UniProtKB-KW"/>
</dbReference>
<comment type="similarity">
    <text evidence="3">Belongs to the Nudix hydrolase family. NudC subfamily.</text>
</comment>
<comment type="cofactor">
    <cofactor evidence="1">
        <name>Mg(2+)</name>
        <dbReference type="ChEBI" id="CHEBI:18420"/>
    </cofactor>
</comment>
<dbReference type="OrthoDB" id="9791656at2"/>
<evidence type="ECO:0000256" key="1">
    <source>
        <dbReference type="ARBA" id="ARBA00001946"/>
    </source>
</evidence>
<reference evidence="13" key="1">
    <citation type="submission" date="2016-10" db="EMBL/GenBank/DDBJ databases">
        <authorList>
            <person name="Varghese N."/>
            <person name="Submissions S."/>
        </authorList>
    </citation>
    <scope>NUCLEOTIDE SEQUENCE [LARGE SCALE GENOMIC DNA]</scope>
    <source>
        <strain evidence="13">DSM 21424</strain>
    </source>
</reference>
<evidence type="ECO:0000256" key="3">
    <source>
        <dbReference type="ARBA" id="ARBA00009595"/>
    </source>
</evidence>
<keyword evidence="13" id="KW-1185">Reference proteome</keyword>
<dbReference type="Pfam" id="PF09297">
    <property type="entry name" value="Zn_ribbon_NUD"/>
    <property type="match status" value="1"/>
</dbReference>
<dbReference type="GO" id="GO:0005829">
    <property type="term" value="C:cytosol"/>
    <property type="evidence" value="ECO:0007669"/>
    <property type="project" value="TreeGrafter"/>
</dbReference>
<organism evidence="12 13">
    <name type="scientific">Limimaricola pyoseonensis</name>
    <dbReference type="NCBI Taxonomy" id="521013"/>
    <lineage>
        <taxon>Bacteria</taxon>
        <taxon>Pseudomonadati</taxon>
        <taxon>Pseudomonadota</taxon>
        <taxon>Alphaproteobacteria</taxon>
        <taxon>Rhodobacterales</taxon>
        <taxon>Paracoccaceae</taxon>
        <taxon>Limimaricola</taxon>
    </lineage>
</organism>
<dbReference type="PRINTS" id="PR00502">
    <property type="entry name" value="NUDIXFAMILY"/>
</dbReference>
<evidence type="ECO:0000313" key="13">
    <source>
        <dbReference type="Proteomes" id="UP000198922"/>
    </source>
</evidence>
<evidence type="ECO:0000256" key="2">
    <source>
        <dbReference type="ARBA" id="ARBA00001947"/>
    </source>
</evidence>
<comment type="catalytic activity">
    <reaction evidence="9">
        <text>a 5'-end NAD(+)-phospho-ribonucleoside in mRNA + H2O = a 5'-end phospho-adenosine-phospho-ribonucleoside in mRNA + beta-nicotinamide D-ribonucleotide + 2 H(+)</text>
        <dbReference type="Rhea" id="RHEA:60876"/>
        <dbReference type="Rhea" id="RHEA-COMP:15698"/>
        <dbReference type="Rhea" id="RHEA-COMP:15719"/>
        <dbReference type="ChEBI" id="CHEBI:14649"/>
        <dbReference type="ChEBI" id="CHEBI:15377"/>
        <dbReference type="ChEBI" id="CHEBI:15378"/>
        <dbReference type="ChEBI" id="CHEBI:144029"/>
        <dbReference type="ChEBI" id="CHEBI:144051"/>
    </reaction>
    <physiologicalReaction direction="left-to-right" evidence="9">
        <dbReference type="Rhea" id="RHEA:60877"/>
    </physiologicalReaction>
</comment>
<accession>A0A1G7I5A1</accession>
<dbReference type="EC" id="3.6.1.22" evidence="4"/>
<dbReference type="Pfam" id="PF00293">
    <property type="entry name" value="NUDIX"/>
    <property type="match status" value="1"/>
</dbReference>
<dbReference type="InterPro" id="IPR020084">
    <property type="entry name" value="NUDIX_hydrolase_CS"/>
</dbReference>
<dbReference type="PANTHER" id="PTHR42904">
    <property type="entry name" value="NUDIX HYDROLASE, NUDC SUBFAMILY"/>
    <property type="match status" value="1"/>
</dbReference>
<keyword evidence="5" id="KW-0479">Metal-binding</keyword>
<evidence type="ECO:0000256" key="9">
    <source>
        <dbReference type="ARBA" id="ARBA00023679"/>
    </source>
</evidence>
<dbReference type="GO" id="GO:0006742">
    <property type="term" value="P:NADP+ catabolic process"/>
    <property type="evidence" value="ECO:0007669"/>
    <property type="project" value="TreeGrafter"/>
</dbReference>
<protein>
    <recommendedName>
        <fullName evidence="4">NAD(+) diphosphatase</fullName>
        <ecNumber evidence="4">3.6.1.22</ecNumber>
    </recommendedName>
</protein>
<evidence type="ECO:0000256" key="6">
    <source>
        <dbReference type="ARBA" id="ARBA00022801"/>
    </source>
</evidence>
<dbReference type="InterPro" id="IPR049734">
    <property type="entry name" value="NudC-like_C"/>
</dbReference>
<evidence type="ECO:0000313" key="12">
    <source>
        <dbReference type="EMBL" id="SDF07624.1"/>
    </source>
</evidence>
<name>A0A1G7I5A1_9RHOB</name>
<dbReference type="InterPro" id="IPR015376">
    <property type="entry name" value="Znr_NADH_PPase"/>
</dbReference>
<proteinExistence type="inferred from homology"/>
<dbReference type="SUPFAM" id="SSF55811">
    <property type="entry name" value="Nudix"/>
    <property type="match status" value="1"/>
</dbReference>
<dbReference type="STRING" id="521013.SAMN04488567_3326"/>
<evidence type="ECO:0000256" key="8">
    <source>
        <dbReference type="ARBA" id="ARBA00023027"/>
    </source>
</evidence>
<feature type="domain" description="Nudix hydrolase" evidence="11">
    <location>
        <begin position="178"/>
        <end position="307"/>
    </location>
</feature>
<evidence type="ECO:0000256" key="10">
    <source>
        <dbReference type="RuleBase" id="RU003476"/>
    </source>
</evidence>
<dbReference type="InterPro" id="IPR015797">
    <property type="entry name" value="NUDIX_hydrolase-like_dom_sf"/>
</dbReference>
<comment type="cofactor">
    <cofactor evidence="2">
        <name>Zn(2+)</name>
        <dbReference type="ChEBI" id="CHEBI:29105"/>
    </cofactor>
</comment>
<keyword evidence="7" id="KW-0460">Magnesium</keyword>
<sequence length="320" mass="34639">MRLADQVTFGGGGLERSAELREDRAALDALLARPEARILPVWRGRPLCGPTGLWLLPPAHPALAKAGGARLFLGRDASGAGLWAVALPDWAEGLAGSGGEALAEEVAHPAIGGAARFVELRRRMAALDPFEAEVAATARALLNWHESHRFCARCGAASEIAQAGWRRDCPACGAHHFPRTDPVVIMLVTQGDQLLLGRSPLWPERMFSLLAGFVEPGETVEAAVRREVREETGVRCGPVRYLASQPWPFPNSLMLGCRAEVEGGARPGFVLDPVEIEAAHWVSRERLARVFAGLDDEIRAPHRGAIAATLMWNWLADRLD</sequence>
<dbReference type="InterPro" id="IPR050241">
    <property type="entry name" value="NAD-cap_RNA_hydrolase_NudC"/>
</dbReference>